<evidence type="ECO:0000256" key="7">
    <source>
        <dbReference type="ARBA" id="ARBA00023098"/>
    </source>
</evidence>
<evidence type="ECO:0000256" key="11">
    <source>
        <dbReference type="RuleBase" id="RU003750"/>
    </source>
</evidence>
<dbReference type="InterPro" id="IPR000462">
    <property type="entry name" value="CDP-OH_P_trans"/>
</dbReference>
<keyword evidence="10" id="KW-1208">Phospholipid metabolism</keyword>
<organism evidence="13 14">
    <name type="scientific">Kineosporia corallincola</name>
    <dbReference type="NCBI Taxonomy" id="2835133"/>
    <lineage>
        <taxon>Bacteria</taxon>
        <taxon>Bacillati</taxon>
        <taxon>Actinomycetota</taxon>
        <taxon>Actinomycetes</taxon>
        <taxon>Kineosporiales</taxon>
        <taxon>Kineosporiaceae</taxon>
        <taxon>Kineosporia</taxon>
    </lineage>
</organism>
<evidence type="ECO:0000256" key="3">
    <source>
        <dbReference type="ARBA" id="ARBA00022516"/>
    </source>
</evidence>
<evidence type="ECO:0000256" key="6">
    <source>
        <dbReference type="ARBA" id="ARBA00022989"/>
    </source>
</evidence>
<dbReference type="Proteomes" id="UP001197247">
    <property type="component" value="Unassembled WGS sequence"/>
</dbReference>
<proteinExistence type="inferred from homology"/>
<dbReference type="PIRSF" id="PIRSF000847">
    <property type="entry name" value="Phos_ph_gly_syn"/>
    <property type="match status" value="1"/>
</dbReference>
<reference evidence="13 14" key="1">
    <citation type="submission" date="2021-05" db="EMBL/GenBank/DDBJ databases">
        <title>Kineosporia and Streptomyces sp. nov. two new marine actinobacteria isolated from Coral.</title>
        <authorList>
            <person name="Buangrab K."/>
            <person name="Sutthacheep M."/>
            <person name="Yeemin T."/>
            <person name="Harunari E."/>
            <person name="Igarashi Y."/>
            <person name="Kanchanasin P."/>
            <person name="Tanasupawat S."/>
            <person name="Phongsopitanun W."/>
        </authorList>
    </citation>
    <scope>NUCLEOTIDE SEQUENCE [LARGE SCALE GENOMIC DNA]</scope>
    <source>
        <strain evidence="13 14">J2-2</strain>
    </source>
</reference>
<evidence type="ECO:0000256" key="2">
    <source>
        <dbReference type="ARBA" id="ARBA00010441"/>
    </source>
</evidence>
<dbReference type="Pfam" id="PF01066">
    <property type="entry name" value="CDP-OH_P_transf"/>
    <property type="match status" value="1"/>
</dbReference>
<evidence type="ECO:0000256" key="10">
    <source>
        <dbReference type="ARBA" id="ARBA00023264"/>
    </source>
</evidence>
<keyword evidence="6 12" id="KW-1133">Transmembrane helix</keyword>
<evidence type="ECO:0000256" key="8">
    <source>
        <dbReference type="ARBA" id="ARBA00023136"/>
    </source>
</evidence>
<evidence type="ECO:0000256" key="9">
    <source>
        <dbReference type="ARBA" id="ARBA00023209"/>
    </source>
</evidence>
<feature type="transmembrane region" description="Helical" evidence="12">
    <location>
        <begin position="159"/>
        <end position="180"/>
    </location>
</feature>
<evidence type="ECO:0000313" key="13">
    <source>
        <dbReference type="EMBL" id="MBT0772475.1"/>
    </source>
</evidence>
<sequence length="204" mass="22501">MGENPVGGTRVLNIPNLLSAGRLLLVPVFAVLILMGQEGWAVAVLMVSGFSDYLDGTLARRWGQTTRLGQMLDPVADRLYILTTLLGLAYHQVIPWWLVLLLIARDAVLVGSLLMMTVEERRPLEVSFLGKAATACLLYAFPLLLLGDIEGRVGDVAQPVGWAFAWWGTSLYWWSALIYLRQAAAVLNRRDRLGTRPPRGEVTG</sequence>
<comment type="subcellular location">
    <subcellularLocation>
        <location evidence="1">Membrane</location>
        <topology evidence="1">Multi-pass membrane protein</topology>
    </subcellularLocation>
</comment>
<dbReference type="EMBL" id="JAHBAY010000012">
    <property type="protein sequence ID" value="MBT0772475.1"/>
    <property type="molecule type" value="Genomic_DNA"/>
</dbReference>
<dbReference type="InterPro" id="IPR004570">
    <property type="entry name" value="Phosphatidylglycerol_P_synth"/>
</dbReference>
<dbReference type="PANTHER" id="PTHR14269">
    <property type="entry name" value="CDP-DIACYLGLYCEROL--GLYCEROL-3-PHOSPHATE 3-PHOSPHATIDYLTRANSFERASE-RELATED"/>
    <property type="match status" value="1"/>
</dbReference>
<comment type="caution">
    <text evidence="13">The sequence shown here is derived from an EMBL/GenBank/DDBJ whole genome shotgun (WGS) entry which is preliminary data.</text>
</comment>
<feature type="transmembrane region" description="Helical" evidence="12">
    <location>
        <begin position="24"/>
        <end position="50"/>
    </location>
</feature>
<keyword evidence="8 12" id="KW-0472">Membrane</keyword>
<evidence type="ECO:0000256" key="5">
    <source>
        <dbReference type="ARBA" id="ARBA00022692"/>
    </source>
</evidence>
<name>A0ABS5TN02_9ACTN</name>
<evidence type="ECO:0000256" key="1">
    <source>
        <dbReference type="ARBA" id="ARBA00004141"/>
    </source>
</evidence>
<keyword evidence="7" id="KW-0443">Lipid metabolism</keyword>
<dbReference type="InterPro" id="IPR050324">
    <property type="entry name" value="CDP-alcohol_PTase-I"/>
</dbReference>
<feature type="transmembrane region" description="Helical" evidence="12">
    <location>
        <begin position="128"/>
        <end position="147"/>
    </location>
</feature>
<keyword evidence="3" id="KW-0444">Lipid biosynthesis</keyword>
<keyword evidence="9" id="KW-0594">Phospholipid biosynthesis</keyword>
<evidence type="ECO:0000313" key="14">
    <source>
        <dbReference type="Proteomes" id="UP001197247"/>
    </source>
</evidence>
<keyword evidence="14" id="KW-1185">Reference proteome</keyword>
<dbReference type="InterPro" id="IPR043130">
    <property type="entry name" value="CDP-OH_PTrfase_TM_dom"/>
</dbReference>
<protein>
    <submittedName>
        <fullName evidence="13">CDP-alcohol phosphatidyltransferase family protein</fullName>
    </submittedName>
</protein>
<dbReference type="PANTHER" id="PTHR14269:SF62">
    <property type="entry name" value="CDP-DIACYLGLYCEROL--GLYCEROL-3-PHOSPHATE 3-PHOSPHATIDYLTRANSFERASE 1, CHLOROPLASTIC"/>
    <property type="match status" value="1"/>
</dbReference>
<keyword evidence="4 11" id="KW-0808">Transferase</keyword>
<dbReference type="Gene3D" id="1.20.120.1760">
    <property type="match status" value="1"/>
</dbReference>
<accession>A0ABS5TN02</accession>
<dbReference type="PROSITE" id="PS00379">
    <property type="entry name" value="CDP_ALCOHOL_P_TRANSF"/>
    <property type="match status" value="1"/>
</dbReference>
<keyword evidence="5 12" id="KW-0812">Transmembrane</keyword>
<evidence type="ECO:0000256" key="4">
    <source>
        <dbReference type="ARBA" id="ARBA00022679"/>
    </source>
</evidence>
<dbReference type="RefSeq" id="WP_214159001.1">
    <property type="nucleotide sequence ID" value="NZ_JAHBAY010000012.1"/>
</dbReference>
<evidence type="ECO:0000256" key="12">
    <source>
        <dbReference type="SAM" id="Phobius"/>
    </source>
</evidence>
<gene>
    <name evidence="13" type="ORF">KIH74_26250</name>
</gene>
<comment type="similarity">
    <text evidence="2 11">Belongs to the CDP-alcohol phosphatidyltransferase class-I family.</text>
</comment>
<dbReference type="InterPro" id="IPR048254">
    <property type="entry name" value="CDP_ALCOHOL_P_TRANSF_CS"/>
</dbReference>